<sequence>MEDRFYTEGDALYPDNDQEDFEFLDEDSDDDTGLLAENAKTGDPRDRVHTQEQEDDEFFDANNYKGIYYDDNAGENEKNHCDITGAHFIYEDAVTKLAKLLDKQVKTEESKSQLIKLSPQKLDPKVGKSSNAAKVKITLNSNKQNPKFSSEQKTSKFQRTRTNLYQPVHMKRHTEKNFKSIGNKVNAAMTTHKFVNDMTKNSFKAQTTRAVTNLKTNTKSFNKKKDRFKATRVGLLNKSSKYHGVKGVQQQLSSSNPRDIVNGRIQNKTTMNYSKNRKGLKNIAKNVPISLPKHRKNVTSGGSYSTIQAKGITRKKYIAGKGSKLGYLDEANSRTKFESSYTKQGKRIKQKSSHTFGDLAKINLILNKNTNTIGKIPSTHTKKLSMIKKQVPKGKPIKLFKTYDGTTPKKALVSKKIAPTSESKNPRLLTKYLSYSDKNS</sequence>
<accession>A0AAD1UG58</accession>
<feature type="compositionally biased region" description="Basic and acidic residues" evidence="1">
    <location>
        <begin position="40"/>
        <end position="52"/>
    </location>
</feature>
<dbReference type="EMBL" id="CAMPGE010005758">
    <property type="protein sequence ID" value="CAI2364598.1"/>
    <property type="molecule type" value="Genomic_DNA"/>
</dbReference>
<gene>
    <name evidence="2" type="ORF">ECRASSUSDP1_LOCUS5943</name>
</gene>
<reference evidence="2" key="1">
    <citation type="submission" date="2023-07" db="EMBL/GenBank/DDBJ databases">
        <authorList>
            <consortium name="AG Swart"/>
            <person name="Singh M."/>
            <person name="Singh A."/>
            <person name="Seah K."/>
            <person name="Emmerich C."/>
        </authorList>
    </citation>
    <scope>NUCLEOTIDE SEQUENCE</scope>
    <source>
        <strain evidence="2">DP1</strain>
    </source>
</reference>
<dbReference type="Proteomes" id="UP001295684">
    <property type="component" value="Unassembled WGS sequence"/>
</dbReference>
<evidence type="ECO:0000256" key="1">
    <source>
        <dbReference type="SAM" id="MobiDB-lite"/>
    </source>
</evidence>
<evidence type="ECO:0000313" key="3">
    <source>
        <dbReference type="Proteomes" id="UP001295684"/>
    </source>
</evidence>
<name>A0AAD1UG58_EUPCR</name>
<evidence type="ECO:0000313" key="2">
    <source>
        <dbReference type="EMBL" id="CAI2364598.1"/>
    </source>
</evidence>
<organism evidence="2 3">
    <name type="scientific">Euplotes crassus</name>
    <dbReference type="NCBI Taxonomy" id="5936"/>
    <lineage>
        <taxon>Eukaryota</taxon>
        <taxon>Sar</taxon>
        <taxon>Alveolata</taxon>
        <taxon>Ciliophora</taxon>
        <taxon>Intramacronucleata</taxon>
        <taxon>Spirotrichea</taxon>
        <taxon>Hypotrichia</taxon>
        <taxon>Euplotida</taxon>
        <taxon>Euplotidae</taxon>
        <taxon>Moneuplotes</taxon>
    </lineage>
</organism>
<keyword evidence="3" id="KW-1185">Reference proteome</keyword>
<proteinExistence type="predicted"/>
<feature type="compositionally biased region" description="Acidic residues" evidence="1">
    <location>
        <begin position="16"/>
        <end position="32"/>
    </location>
</feature>
<dbReference type="AlphaFoldDB" id="A0AAD1UG58"/>
<feature type="region of interest" description="Disordered" evidence="1">
    <location>
        <begin position="138"/>
        <end position="158"/>
    </location>
</feature>
<feature type="region of interest" description="Disordered" evidence="1">
    <location>
        <begin position="1"/>
        <end position="52"/>
    </location>
</feature>
<comment type="caution">
    <text evidence="2">The sequence shown here is derived from an EMBL/GenBank/DDBJ whole genome shotgun (WGS) entry which is preliminary data.</text>
</comment>
<protein>
    <submittedName>
        <fullName evidence="2">Uncharacterized protein</fullName>
    </submittedName>
</protein>